<name>A0A9D4KTE1_DREPO</name>
<proteinExistence type="predicted"/>
<evidence type="ECO:0000313" key="1">
    <source>
        <dbReference type="EMBL" id="KAH3844917.1"/>
    </source>
</evidence>
<dbReference type="Proteomes" id="UP000828390">
    <property type="component" value="Unassembled WGS sequence"/>
</dbReference>
<evidence type="ECO:0000313" key="2">
    <source>
        <dbReference type="Proteomes" id="UP000828390"/>
    </source>
</evidence>
<reference evidence="1" key="2">
    <citation type="submission" date="2020-11" db="EMBL/GenBank/DDBJ databases">
        <authorList>
            <person name="McCartney M.A."/>
            <person name="Auch B."/>
            <person name="Kono T."/>
            <person name="Mallez S."/>
            <person name="Becker A."/>
            <person name="Gohl D.M."/>
            <person name="Silverstein K.A.T."/>
            <person name="Koren S."/>
            <person name="Bechman K.B."/>
            <person name="Herman A."/>
            <person name="Abrahante J.E."/>
            <person name="Garbe J."/>
        </authorList>
    </citation>
    <scope>NUCLEOTIDE SEQUENCE</scope>
    <source>
        <strain evidence="1">Duluth1</strain>
        <tissue evidence="1">Whole animal</tissue>
    </source>
</reference>
<organism evidence="1 2">
    <name type="scientific">Dreissena polymorpha</name>
    <name type="common">Zebra mussel</name>
    <name type="synonym">Mytilus polymorpha</name>
    <dbReference type="NCBI Taxonomy" id="45954"/>
    <lineage>
        <taxon>Eukaryota</taxon>
        <taxon>Metazoa</taxon>
        <taxon>Spiralia</taxon>
        <taxon>Lophotrochozoa</taxon>
        <taxon>Mollusca</taxon>
        <taxon>Bivalvia</taxon>
        <taxon>Autobranchia</taxon>
        <taxon>Heteroconchia</taxon>
        <taxon>Euheterodonta</taxon>
        <taxon>Imparidentia</taxon>
        <taxon>Neoheterodontei</taxon>
        <taxon>Myida</taxon>
        <taxon>Dreissenoidea</taxon>
        <taxon>Dreissenidae</taxon>
        <taxon>Dreissena</taxon>
    </lineage>
</organism>
<sequence length="67" mass="7134">MPTCAITLCPSQVTDSGILSVRRQRRLKKLPKSLIKLTATTVADFEAGLTLEGQGSEAEAGVHTEAH</sequence>
<dbReference type="AlphaFoldDB" id="A0A9D4KTE1"/>
<protein>
    <submittedName>
        <fullName evidence="1">Uncharacterized protein</fullName>
    </submittedName>
</protein>
<dbReference type="EMBL" id="JAIWYP010000003">
    <property type="protein sequence ID" value="KAH3844917.1"/>
    <property type="molecule type" value="Genomic_DNA"/>
</dbReference>
<accession>A0A9D4KTE1</accession>
<gene>
    <name evidence="1" type="ORF">DPMN_087183</name>
</gene>
<reference evidence="1" key="1">
    <citation type="journal article" date="2019" name="bioRxiv">
        <title>The Genome of the Zebra Mussel, Dreissena polymorpha: A Resource for Invasive Species Research.</title>
        <authorList>
            <person name="McCartney M.A."/>
            <person name="Auch B."/>
            <person name="Kono T."/>
            <person name="Mallez S."/>
            <person name="Zhang Y."/>
            <person name="Obille A."/>
            <person name="Becker A."/>
            <person name="Abrahante J.E."/>
            <person name="Garbe J."/>
            <person name="Badalamenti J.P."/>
            <person name="Herman A."/>
            <person name="Mangelson H."/>
            <person name="Liachko I."/>
            <person name="Sullivan S."/>
            <person name="Sone E.D."/>
            <person name="Koren S."/>
            <person name="Silverstein K.A.T."/>
            <person name="Beckman K.B."/>
            <person name="Gohl D.M."/>
        </authorList>
    </citation>
    <scope>NUCLEOTIDE SEQUENCE</scope>
    <source>
        <strain evidence="1">Duluth1</strain>
        <tissue evidence="1">Whole animal</tissue>
    </source>
</reference>
<comment type="caution">
    <text evidence="1">The sequence shown here is derived from an EMBL/GenBank/DDBJ whole genome shotgun (WGS) entry which is preliminary data.</text>
</comment>
<keyword evidence="2" id="KW-1185">Reference proteome</keyword>